<comment type="caution">
    <text evidence="10">The sequence shown here is derived from an EMBL/GenBank/DDBJ whole genome shotgun (WGS) entry which is preliminary data.</text>
</comment>
<dbReference type="Pfam" id="PF00528">
    <property type="entry name" value="BPD_transp_1"/>
    <property type="match status" value="1"/>
</dbReference>
<keyword evidence="2 7" id="KW-0813">Transport</keyword>
<dbReference type="Proteomes" id="UP000469185">
    <property type="component" value="Unassembled WGS sequence"/>
</dbReference>
<dbReference type="Gene3D" id="1.10.3720.10">
    <property type="entry name" value="MetI-like"/>
    <property type="match status" value="1"/>
</dbReference>
<evidence type="ECO:0000256" key="2">
    <source>
        <dbReference type="ARBA" id="ARBA00022448"/>
    </source>
</evidence>
<dbReference type="PANTHER" id="PTHR43744:SF8">
    <property type="entry name" value="SN-GLYCEROL-3-PHOSPHATE TRANSPORT SYSTEM PERMEASE PROTEIN UGPE"/>
    <property type="match status" value="1"/>
</dbReference>
<reference evidence="10 11" key="1">
    <citation type="submission" date="2020-02" db="EMBL/GenBank/DDBJ databases">
        <authorList>
            <person name="Li X.-J."/>
            <person name="Feng X.-M."/>
        </authorList>
    </citation>
    <scope>NUCLEOTIDE SEQUENCE [LARGE SCALE GENOMIC DNA]</scope>
    <source>
        <strain evidence="10 11">CGMCC 4.7225</strain>
    </source>
</reference>
<comment type="subcellular location">
    <subcellularLocation>
        <location evidence="1 7">Cell membrane</location>
        <topology evidence="1 7">Multi-pass membrane protein</topology>
    </subcellularLocation>
</comment>
<evidence type="ECO:0000256" key="6">
    <source>
        <dbReference type="ARBA" id="ARBA00023136"/>
    </source>
</evidence>
<dbReference type="AlphaFoldDB" id="A0A6N9YP34"/>
<keyword evidence="3" id="KW-1003">Cell membrane</keyword>
<feature type="transmembrane region" description="Helical" evidence="7">
    <location>
        <begin position="169"/>
        <end position="189"/>
    </location>
</feature>
<dbReference type="CDD" id="cd06261">
    <property type="entry name" value="TM_PBP2"/>
    <property type="match status" value="1"/>
</dbReference>
<dbReference type="PANTHER" id="PTHR43744">
    <property type="entry name" value="ABC TRANSPORTER PERMEASE PROTEIN MG189-RELATED-RELATED"/>
    <property type="match status" value="1"/>
</dbReference>
<dbReference type="InterPro" id="IPR000515">
    <property type="entry name" value="MetI-like"/>
</dbReference>
<evidence type="ECO:0000313" key="11">
    <source>
        <dbReference type="Proteomes" id="UP000469185"/>
    </source>
</evidence>
<feature type="region of interest" description="Disordered" evidence="8">
    <location>
        <begin position="1"/>
        <end position="29"/>
    </location>
</feature>
<evidence type="ECO:0000256" key="8">
    <source>
        <dbReference type="SAM" id="MobiDB-lite"/>
    </source>
</evidence>
<evidence type="ECO:0000256" key="7">
    <source>
        <dbReference type="RuleBase" id="RU363032"/>
    </source>
</evidence>
<dbReference type="RefSeq" id="WP_163819385.1">
    <property type="nucleotide sequence ID" value="NZ_JAAGOB010000007.1"/>
</dbReference>
<dbReference type="PROSITE" id="PS50928">
    <property type="entry name" value="ABC_TM1"/>
    <property type="match status" value="1"/>
</dbReference>
<dbReference type="EMBL" id="JAAGOB010000007">
    <property type="protein sequence ID" value="NED96608.1"/>
    <property type="molecule type" value="Genomic_DNA"/>
</dbReference>
<sequence>MSVHSQPRALDPKPPARTEPPRRSGRDQADIGGRTLNVFSHAFLLTWAVLVILPLLWTVLNSFKSDDEILTSAWSLPGSFSLDSFVRAWTTANIGQYFLNTAVVVSLGVILTLGLGSLVAYVIARYPFPGNRVIYFLFVAGLTFPVFLAIVPLFFVARSLQLANSLPGLALIYTAYYLPFAVFFLTAYFRTLPDSIADAAFIDGCGHWRAFFWVMLPMARPGMISVGIFVTIGQWNQFLLPLVLQTDPDKYVIAQGLASLAVSQEYASDWSGLFAGLTLSMIPVLVVYIVFQRQIESGMVAGAVK</sequence>
<evidence type="ECO:0000256" key="1">
    <source>
        <dbReference type="ARBA" id="ARBA00004651"/>
    </source>
</evidence>
<evidence type="ECO:0000256" key="5">
    <source>
        <dbReference type="ARBA" id="ARBA00022989"/>
    </source>
</evidence>
<feature type="transmembrane region" description="Helical" evidence="7">
    <location>
        <begin position="36"/>
        <end position="57"/>
    </location>
</feature>
<accession>A0A6N9YP34</accession>
<name>A0A6N9YP34_9ACTN</name>
<dbReference type="SUPFAM" id="SSF161098">
    <property type="entry name" value="MetI-like"/>
    <property type="match status" value="1"/>
</dbReference>
<feature type="transmembrane region" description="Helical" evidence="7">
    <location>
        <begin position="210"/>
        <end position="232"/>
    </location>
</feature>
<protein>
    <submittedName>
        <fullName evidence="10">Carbohydrate ABC transporter permease</fullName>
    </submittedName>
</protein>
<organism evidence="10 11">
    <name type="scientific">Phytoactinopolyspora alkaliphila</name>
    <dbReference type="NCBI Taxonomy" id="1783498"/>
    <lineage>
        <taxon>Bacteria</taxon>
        <taxon>Bacillati</taxon>
        <taxon>Actinomycetota</taxon>
        <taxon>Actinomycetes</taxon>
        <taxon>Jiangellales</taxon>
        <taxon>Jiangellaceae</taxon>
        <taxon>Phytoactinopolyspora</taxon>
    </lineage>
</organism>
<keyword evidence="11" id="KW-1185">Reference proteome</keyword>
<evidence type="ECO:0000259" key="9">
    <source>
        <dbReference type="PROSITE" id="PS50928"/>
    </source>
</evidence>
<keyword evidence="5 7" id="KW-1133">Transmembrane helix</keyword>
<proteinExistence type="inferred from homology"/>
<evidence type="ECO:0000256" key="4">
    <source>
        <dbReference type="ARBA" id="ARBA00022692"/>
    </source>
</evidence>
<keyword evidence="4 7" id="KW-0812">Transmembrane</keyword>
<dbReference type="GO" id="GO:0005886">
    <property type="term" value="C:plasma membrane"/>
    <property type="evidence" value="ECO:0007669"/>
    <property type="project" value="UniProtKB-SubCell"/>
</dbReference>
<feature type="transmembrane region" description="Helical" evidence="7">
    <location>
        <begin position="270"/>
        <end position="291"/>
    </location>
</feature>
<comment type="similarity">
    <text evidence="7">Belongs to the binding-protein-dependent transport system permease family.</text>
</comment>
<gene>
    <name evidence="10" type="ORF">G1H11_14960</name>
</gene>
<feature type="transmembrane region" description="Helical" evidence="7">
    <location>
        <begin position="97"/>
        <end position="123"/>
    </location>
</feature>
<dbReference type="GO" id="GO:0055085">
    <property type="term" value="P:transmembrane transport"/>
    <property type="evidence" value="ECO:0007669"/>
    <property type="project" value="InterPro"/>
</dbReference>
<dbReference type="InterPro" id="IPR035906">
    <property type="entry name" value="MetI-like_sf"/>
</dbReference>
<feature type="domain" description="ABC transmembrane type-1" evidence="9">
    <location>
        <begin position="98"/>
        <end position="291"/>
    </location>
</feature>
<feature type="transmembrane region" description="Helical" evidence="7">
    <location>
        <begin position="135"/>
        <end position="157"/>
    </location>
</feature>
<keyword evidence="6 7" id="KW-0472">Membrane</keyword>
<evidence type="ECO:0000256" key="3">
    <source>
        <dbReference type="ARBA" id="ARBA00022475"/>
    </source>
</evidence>
<evidence type="ECO:0000313" key="10">
    <source>
        <dbReference type="EMBL" id="NED96608.1"/>
    </source>
</evidence>
<feature type="compositionally biased region" description="Basic and acidic residues" evidence="8">
    <location>
        <begin position="10"/>
        <end position="29"/>
    </location>
</feature>